<comment type="caution">
    <text evidence="4">The sequence shown here is derived from an EMBL/GenBank/DDBJ whole genome shotgun (WGS) entry which is preliminary data.</text>
</comment>
<feature type="compositionally biased region" description="Polar residues" evidence="2">
    <location>
        <begin position="170"/>
        <end position="179"/>
    </location>
</feature>
<dbReference type="SUPFAM" id="SSF50630">
    <property type="entry name" value="Acid proteases"/>
    <property type="match status" value="1"/>
</dbReference>
<evidence type="ECO:0000256" key="2">
    <source>
        <dbReference type="SAM" id="MobiDB-lite"/>
    </source>
</evidence>
<proteinExistence type="predicted"/>
<gene>
    <name evidence="4" type="ORF">NQ315_003978</name>
</gene>
<name>A0AAV8VBP3_9CUCU</name>
<evidence type="ECO:0000256" key="1">
    <source>
        <dbReference type="ARBA" id="ARBA00022801"/>
    </source>
</evidence>
<sequence>MSRKIRVNCLTKEELTYELTIRGIGTGSWDQMRTSLSKAFQMEKEGTGWTRPSYPYTFADDVSYVTEKLEDITAGIESFDEAKISTQFTKWETKLNHIPGRVELMSVPEDDKEKQNTKSEFVAKIMQLMTNLEAKAKKYEEKNVTPAEISLLQIDDSLSGESDSEERHNSTTLGESSRMSARGTIRRVVKSTPVAKWNLQFSGDKKGMSLNAFLQRVEELRVARHITVEELLETAVDLFTGKALIWYRAVRKEVSNWNSLVKLLREEFQPIDYNEKLFEEIKRRTQGSDESIGIYLSIMTAIFSRLTCPVSEDIQLKVILKNISPFYQTQLGLTEITSISQLRTLGRKLECTREAVETFSLPSRRSNNTFEPDLAYVGTNGRDKSAQVASSTIRIRPVLDYILEQCEEDERPCLKFNVLGKSLMGLLDSGASVTILGNSGWKLLENLPLIFSQEKSKIRVANGEFCESFGTCDVLFKVRGRTKLVKTLVVPTLSHTLILGANFWKQMGIVPDLRHNEWYFSKEPEEIATMEYLVSQSVLLKDEESKLQEEKPAKFSNWRLENGKLFKYVEPVYEELKDVVSNWRERNVDLPFAWFDEMFIHRSVIADLPLAWSDEMFIHWSAITDLPFAWSGEMFIHWSAIADLPFAWSDEMFIHRSTIADLPLAWSDEMFIHWSAIADLPFAWSGEMFIHRSAIADLPFAWSDETHVAIKEKGARTSLFSNLIQSHQNLLDHQTGLSNLMQNFRGIHGD</sequence>
<evidence type="ECO:0000313" key="5">
    <source>
        <dbReference type="Proteomes" id="UP001159042"/>
    </source>
</evidence>
<dbReference type="CDD" id="cd00303">
    <property type="entry name" value="retropepsin_like"/>
    <property type="match status" value="1"/>
</dbReference>
<dbReference type="AlphaFoldDB" id="A0AAV8VBP3"/>
<dbReference type="InterPro" id="IPR021109">
    <property type="entry name" value="Peptidase_aspartic_dom_sf"/>
</dbReference>
<dbReference type="EMBL" id="JANEYG010000176">
    <property type="protein sequence ID" value="KAJ8911597.1"/>
    <property type="molecule type" value="Genomic_DNA"/>
</dbReference>
<dbReference type="PROSITE" id="PS00141">
    <property type="entry name" value="ASP_PROTEASE"/>
    <property type="match status" value="1"/>
</dbReference>
<feature type="region of interest" description="Disordered" evidence="2">
    <location>
        <begin position="158"/>
        <end position="183"/>
    </location>
</feature>
<dbReference type="GO" id="GO:0004190">
    <property type="term" value="F:aspartic-type endopeptidase activity"/>
    <property type="evidence" value="ECO:0007669"/>
    <property type="project" value="InterPro"/>
</dbReference>
<evidence type="ECO:0000259" key="3">
    <source>
        <dbReference type="PROSITE" id="PS50175"/>
    </source>
</evidence>
<organism evidence="4 5">
    <name type="scientific">Exocentrus adspersus</name>
    <dbReference type="NCBI Taxonomy" id="1586481"/>
    <lineage>
        <taxon>Eukaryota</taxon>
        <taxon>Metazoa</taxon>
        <taxon>Ecdysozoa</taxon>
        <taxon>Arthropoda</taxon>
        <taxon>Hexapoda</taxon>
        <taxon>Insecta</taxon>
        <taxon>Pterygota</taxon>
        <taxon>Neoptera</taxon>
        <taxon>Endopterygota</taxon>
        <taxon>Coleoptera</taxon>
        <taxon>Polyphaga</taxon>
        <taxon>Cucujiformia</taxon>
        <taxon>Chrysomeloidea</taxon>
        <taxon>Cerambycidae</taxon>
        <taxon>Lamiinae</taxon>
        <taxon>Acanthocinini</taxon>
        <taxon>Exocentrus</taxon>
    </lineage>
</organism>
<accession>A0AAV8VBP3</accession>
<dbReference type="GO" id="GO:0006508">
    <property type="term" value="P:proteolysis"/>
    <property type="evidence" value="ECO:0007669"/>
    <property type="project" value="InterPro"/>
</dbReference>
<keyword evidence="1" id="KW-0378">Hydrolase</keyword>
<dbReference type="InterPro" id="IPR001969">
    <property type="entry name" value="Aspartic_peptidase_AS"/>
</dbReference>
<keyword evidence="5" id="KW-1185">Reference proteome</keyword>
<dbReference type="InterPro" id="IPR001995">
    <property type="entry name" value="Peptidase_A2_cat"/>
</dbReference>
<dbReference type="PROSITE" id="PS50175">
    <property type="entry name" value="ASP_PROT_RETROV"/>
    <property type="match status" value="1"/>
</dbReference>
<evidence type="ECO:0000313" key="4">
    <source>
        <dbReference type="EMBL" id="KAJ8911597.1"/>
    </source>
</evidence>
<feature type="domain" description="Peptidase A2" evidence="3">
    <location>
        <begin position="423"/>
        <end position="503"/>
    </location>
</feature>
<reference evidence="4 5" key="1">
    <citation type="journal article" date="2023" name="Insect Mol. Biol.">
        <title>Genome sequencing provides insights into the evolution of gene families encoding plant cell wall-degrading enzymes in longhorned beetles.</title>
        <authorList>
            <person name="Shin N.R."/>
            <person name="Okamura Y."/>
            <person name="Kirsch R."/>
            <person name="Pauchet Y."/>
        </authorList>
    </citation>
    <scope>NUCLEOTIDE SEQUENCE [LARGE SCALE GENOMIC DNA]</scope>
    <source>
        <strain evidence="4">EAD_L_NR</strain>
    </source>
</reference>
<protein>
    <recommendedName>
        <fullName evidence="3">Peptidase A2 domain-containing protein</fullName>
    </recommendedName>
</protein>
<dbReference type="Proteomes" id="UP001159042">
    <property type="component" value="Unassembled WGS sequence"/>
</dbReference>
<dbReference type="Gene3D" id="2.40.70.10">
    <property type="entry name" value="Acid Proteases"/>
    <property type="match status" value="1"/>
</dbReference>